<gene>
    <name evidence="1" type="ORF">FGL77_06660</name>
</gene>
<sequence length="502" mass="56357">MNLVALSIAQPLKNLLLATNLGLNKNHPLAGWNILTILYREGPTSGLPNTLDFLARRYNSDYLDTVNEETPISDDVLRKILVVLTEQAGLVEVNLRKVRRHMQSGKTITQQTALYRITSSGIEYLRMMQRVVDAESTVTANTLRIDEYCRLVQKLVARESDAATTQLYNDFADMLTAYEDVMKGMHKLDEDLDELANDLAFNHGGTAAGHLQTMLREKAVPAYQKLLGQAARIKGLTAVPDFAERVARSQQGSDDLDTASAVGDKAGMLLRFERTQAYVTRQLGQMNLSFTSSSQAIDNSLDSIYLLFQTILNAIKVLSQAFEHVRNQTIDVKALTAEIDQLLQHYDRLTVYQPILRHAPFDRDDVEDPNDLLDASGMDPVTYVAEKKTRKVYTAADNPELVATAAPTADRQAALAEFKQLVLRGPQHLVVDHDLEFATLAARDELVRLYSATNYHHYASFTIFGRAVRRVQQLSRPIPLRLHCRGEKYSVYLPAGFEAWFE</sequence>
<evidence type="ECO:0000313" key="2">
    <source>
        <dbReference type="Proteomes" id="UP000321772"/>
    </source>
</evidence>
<reference evidence="1 2" key="1">
    <citation type="submission" date="2019-06" db="EMBL/GenBank/DDBJ databases">
        <title>Genome analyses of bacteria isolated from kimchi.</title>
        <authorList>
            <person name="Lee S."/>
            <person name="Ahn S."/>
            <person name="Roh S."/>
        </authorList>
    </citation>
    <scope>NUCLEOTIDE SEQUENCE [LARGE SCALE GENOMIC DNA]</scope>
    <source>
        <strain evidence="1 2">CBA3616</strain>
    </source>
</reference>
<dbReference type="Proteomes" id="UP000321772">
    <property type="component" value="Chromosome"/>
</dbReference>
<dbReference type="EMBL" id="CP042392">
    <property type="protein sequence ID" value="QEA53013.1"/>
    <property type="molecule type" value="Genomic_DNA"/>
</dbReference>
<dbReference type="AlphaFoldDB" id="A0A5B8TE25"/>
<proteinExistence type="predicted"/>
<name>A0A5B8TE25_9LACO</name>
<accession>A0A5B8TE25</accession>
<protein>
    <submittedName>
        <fullName evidence="1">Uncharacterized protein</fullName>
    </submittedName>
</protein>
<organism evidence="1 2">
    <name type="scientific">Loigolactobacillus coryniformis</name>
    <dbReference type="NCBI Taxonomy" id="1610"/>
    <lineage>
        <taxon>Bacteria</taxon>
        <taxon>Bacillati</taxon>
        <taxon>Bacillota</taxon>
        <taxon>Bacilli</taxon>
        <taxon>Lactobacillales</taxon>
        <taxon>Lactobacillaceae</taxon>
        <taxon>Loigolactobacillus</taxon>
    </lineage>
</organism>
<evidence type="ECO:0000313" key="1">
    <source>
        <dbReference type="EMBL" id="QEA53013.1"/>
    </source>
</evidence>